<keyword evidence="3" id="KW-1185">Reference proteome</keyword>
<organism evidence="2 3">
    <name type="scientific">Weissella muntiaci</name>
    <dbReference type="NCBI Taxonomy" id="2508881"/>
    <lineage>
        <taxon>Bacteria</taxon>
        <taxon>Bacillati</taxon>
        <taxon>Bacillota</taxon>
        <taxon>Bacilli</taxon>
        <taxon>Lactobacillales</taxon>
        <taxon>Lactobacillaceae</taxon>
        <taxon>Weissella</taxon>
    </lineage>
</organism>
<dbReference type="RefSeq" id="WP_148621661.1">
    <property type="nucleotide sequence ID" value="NZ_SDGZ01000003.1"/>
</dbReference>
<feature type="transmembrane region" description="Helical" evidence="1">
    <location>
        <begin position="16"/>
        <end position="38"/>
    </location>
</feature>
<evidence type="ECO:0000313" key="3">
    <source>
        <dbReference type="Proteomes" id="UP000371977"/>
    </source>
</evidence>
<evidence type="ECO:0000256" key="1">
    <source>
        <dbReference type="SAM" id="Phobius"/>
    </source>
</evidence>
<sequence length="64" mass="7513">MINNYLETLQQTGQDGVFLFLLIFVVLFVLIAVAAYLLKYLFIIIGRDLYVRHLRKQGKKIVIR</sequence>
<proteinExistence type="predicted"/>
<accession>A0A6C2CCX5</accession>
<name>A0A6C2CCX5_9LACO</name>
<dbReference type="AlphaFoldDB" id="A0A6C2CCX5"/>
<dbReference type="Proteomes" id="UP000371977">
    <property type="component" value="Unassembled WGS sequence"/>
</dbReference>
<reference evidence="2 3" key="1">
    <citation type="submission" date="2019-01" db="EMBL/GenBank/DDBJ databases">
        <title>Weissella sp. nov., a novel lactic acid bacterium isolated from animal feces.</title>
        <authorList>
            <person name="Wang L.-T."/>
        </authorList>
    </citation>
    <scope>NUCLEOTIDE SEQUENCE [LARGE SCALE GENOMIC DNA]</scope>
    <source>
        <strain evidence="2 3">8H-2</strain>
    </source>
</reference>
<keyword evidence="1" id="KW-0812">Transmembrane</keyword>
<keyword evidence="1" id="KW-0472">Membrane</keyword>
<gene>
    <name evidence="2" type="ORF">ESZ50_00645</name>
</gene>
<protein>
    <submittedName>
        <fullName evidence="2">Uncharacterized protein</fullName>
    </submittedName>
</protein>
<dbReference type="EMBL" id="SDGZ01000003">
    <property type="protein sequence ID" value="TYC51075.1"/>
    <property type="molecule type" value="Genomic_DNA"/>
</dbReference>
<evidence type="ECO:0000313" key="2">
    <source>
        <dbReference type="EMBL" id="TYC51075.1"/>
    </source>
</evidence>
<keyword evidence="1" id="KW-1133">Transmembrane helix</keyword>
<comment type="caution">
    <text evidence="2">The sequence shown here is derived from an EMBL/GenBank/DDBJ whole genome shotgun (WGS) entry which is preliminary data.</text>
</comment>